<dbReference type="OrthoDB" id="10617518at2759"/>
<gene>
    <name evidence="1" type="ORF">P174DRAFT_435469</name>
</gene>
<evidence type="ECO:0000313" key="2">
    <source>
        <dbReference type="Proteomes" id="UP000234474"/>
    </source>
</evidence>
<evidence type="ECO:0000313" key="1">
    <source>
        <dbReference type="EMBL" id="PKX89367.1"/>
    </source>
</evidence>
<comment type="caution">
    <text evidence="1">The sequence shown here is derived from an EMBL/GenBank/DDBJ whole genome shotgun (WGS) entry which is preliminary data.</text>
</comment>
<reference evidence="2" key="1">
    <citation type="journal article" date="2018" name="Proc. Natl. Acad. Sci. U.S.A.">
        <title>Linking secondary metabolites to gene clusters through genome sequencing of six diverse Aspergillus species.</title>
        <authorList>
            <person name="Kaerboelling I."/>
            <person name="Vesth T.C."/>
            <person name="Frisvad J.C."/>
            <person name="Nybo J.L."/>
            <person name="Theobald S."/>
            <person name="Kuo A."/>
            <person name="Bowyer P."/>
            <person name="Matsuda Y."/>
            <person name="Mondo S."/>
            <person name="Lyhne E.K."/>
            <person name="Kogle M.E."/>
            <person name="Clum A."/>
            <person name="Lipzen A."/>
            <person name="Salamov A."/>
            <person name="Ngan C.Y."/>
            <person name="Daum C."/>
            <person name="Chiniquy J."/>
            <person name="Barry K."/>
            <person name="LaButti K."/>
            <person name="Haridas S."/>
            <person name="Simmons B.A."/>
            <person name="Magnuson J.K."/>
            <person name="Mortensen U.H."/>
            <person name="Larsen T.O."/>
            <person name="Grigoriev I.V."/>
            <person name="Baker S.E."/>
            <person name="Andersen M.R."/>
        </authorList>
    </citation>
    <scope>NUCLEOTIDE SEQUENCE [LARGE SCALE GENOMIC DNA]</scope>
    <source>
        <strain evidence="2">IBT 16806</strain>
    </source>
</reference>
<proteinExistence type="predicted"/>
<dbReference type="EMBL" id="MSZS01000010">
    <property type="protein sequence ID" value="PKX89367.1"/>
    <property type="molecule type" value="Genomic_DNA"/>
</dbReference>
<accession>A0A2I1BVF5</accession>
<name>A0A2I1BVF5_ASPN1</name>
<dbReference type="VEuPathDB" id="FungiDB:P174DRAFT_435469"/>
<sequence>MSHGSIYLVAYKLSSELDSFSSAKNKKRVIEDPNQRFAEVEDIKKALEQAAGRERELRARQPEVEAKKAAESLWTDAMLESYCKYLKKLELNMEWWAGSSSEPLNSKALQGRLIE</sequence>
<dbReference type="AlphaFoldDB" id="A0A2I1BVF5"/>
<dbReference type="RefSeq" id="XP_024677962.1">
    <property type="nucleotide sequence ID" value="XM_024825936.1"/>
</dbReference>
<dbReference type="Proteomes" id="UP000234474">
    <property type="component" value="Unassembled WGS sequence"/>
</dbReference>
<organism evidence="1 2">
    <name type="scientific">Aspergillus novofumigatus (strain IBT 16806)</name>
    <dbReference type="NCBI Taxonomy" id="1392255"/>
    <lineage>
        <taxon>Eukaryota</taxon>
        <taxon>Fungi</taxon>
        <taxon>Dikarya</taxon>
        <taxon>Ascomycota</taxon>
        <taxon>Pezizomycotina</taxon>
        <taxon>Eurotiomycetes</taxon>
        <taxon>Eurotiomycetidae</taxon>
        <taxon>Eurotiales</taxon>
        <taxon>Aspergillaceae</taxon>
        <taxon>Aspergillus</taxon>
        <taxon>Aspergillus subgen. Fumigati</taxon>
    </lineage>
</organism>
<protein>
    <submittedName>
        <fullName evidence="1">Uncharacterized protein</fullName>
    </submittedName>
</protein>
<keyword evidence="2" id="KW-1185">Reference proteome</keyword>
<dbReference type="GeneID" id="36533261"/>